<accession>A0A2V1HKR3</accession>
<evidence type="ECO:0000313" key="3">
    <source>
        <dbReference type="EMBL" id="PVZ93228.1"/>
    </source>
</evidence>
<dbReference type="PANTHER" id="PTHR43818">
    <property type="entry name" value="BCDNA.GH03377"/>
    <property type="match status" value="1"/>
</dbReference>
<dbReference type="GO" id="GO:0000166">
    <property type="term" value="F:nucleotide binding"/>
    <property type="evidence" value="ECO:0007669"/>
    <property type="project" value="InterPro"/>
</dbReference>
<keyword evidence="1" id="KW-0560">Oxidoreductase</keyword>
<sequence>MIIEKPLRVGIIGAGPVTQAVHLPTLARLPGLFEVAAVMDVSAESAEAVARRVGARSTTSFEAVLSDDSIDVVAICTPDLLHADQVIAAMEAGKRAVFCEKPLATTLEEADRIAETARRLSVPLVVGAMHVHDPAWQSVQDVVAELAVSAHTVRSSIVLPFNERFQHLVTELLPKPPAAPPAEIDAEVLAGLMELAVLSLAVHDLPLVRAFLPASADVEVAAAELLSPFGYALTVTAGGRMLDLIGLVNAQWHPSWELEVFGDSTRLHLAFTPSFVHAGSAVATVERAGVTSVFGPFASNGYEGEWRLIARILTDPDVRAPSVETLVSDLHLAVDLANQASAKVREAAGA</sequence>
<keyword evidence="4" id="KW-1185">Reference proteome</keyword>
<dbReference type="AlphaFoldDB" id="A0A2V1HKR3"/>
<dbReference type="OrthoDB" id="9801953at2"/>
<dbReference type="SUPFAM" id="SSF51735">
    <property type="entry name" value="NAD(P)-binding Rossmann-fold domains"/>
    <property type="match status" value="1"/>
</dbReference>
<dbReference type="Proteomes" id="UP000244893">
    <property type="component" value="Unassembled WGS sequence"/>
</dbReference>
<comment type="caution">
    <text evidence="3">The sequence shown here is derived from an EMBL/GenBank/DDBJ whole genome shotgun (WGS) entry which is preliminary data.</text>
</comment>
<evidence type="ECO:0000256" key="1">
    <source>
        <dbReference type="ARBA" id="ARBA00023002"/>
    </source>
</evidence>
<organism evidence="3 4">
    <name type="scientific">Amnibacterium flavum</name>
    <dbReference type="NCBI Taxonomy" id="2173173"/>
    <lineage>
        <taxon>Bacteria</taxon>
        <taxon>Bacillati</taxon>
        <taxon>Actinomycetota</taxon>
        <taxon>Actinomycetes</taxon>
        <taxon>Micrococcales</taxon>
        <taxon>Microbacteriaceae</taxon>
        <taxon>Amnibacterium</taxon>
    </lineage>
</organism>
<evidence type="ECO:0000313" key="4">
    <source>
        <dbReference type="Proteomes" id="UP000244893"/>
    </source>
</evidence>
<evidence type="ECO:0000259" key="2">
    <source>
        <dbReference type="Pfam" id="PF01408"/>
    </source>
</evidence>
<dbReference type="InterPro" id="IPR050463">
    <property type="entry name" value="Gfo/Idh/MocA_oxidrdct_glycsds"/>
</dbReference>
<gene>
    <name evidence="3" type="ORF">DDQ50_16085</name>
</gene>
<dbReference type="Pfam" id="PF01408">
    <property type="entry name" value="GFO_IDH_MocA"/>
    <property type="match status" value="1"/>
</dbReference>
<reference evidence="3 4" key="1">
    <citation type="submission" date="2018-05" db="EMBL/GenBank/DDBJ databases">
        <title>Amnibacterium sp. M8JJ-5, whole genome shotgun sequence.</title>
        <authorList>
            <person name="Tuo L."/>
        </authorList>
    </citation>
    <scope>NUCLEOTIDE SEQUENCE [LARGE SCALE GENOMIC DNA]</scope>
    <source>
        <strain evidence="3 4">M8JJ-5</strain>
    </source>
</reference>
<dbReference type="GO" id="GO:0016491">
    <property type="term" value="F:oxidoreductase activity"/>
    <property type="evidence" value="ECO:0007669"/>
    <property type="project" value="UniProtKB-KW"/>
</dbReference>
<proteinExistence type="predicted"/>
<protein>
    <submittedName>
        <fullName evidence="3">Oxidoreductase</fullName>
    </submittedName>
</protein>
<dbReference type="Gene3D" id="3.40.50.720">
    <property type="entry name" value="NAD(P)-binding Rossmann-like Domain"/>
    <property type="match status" value="1"/>
</dbReference>
<dbReference type="EMBL" id="QEOP01000005">
    <property type="protein sequence ID" value="PVZ93228.1"/>
    <property type="molecule type" value="Genomic_DNA"/>
</dbReference>
<dbReference type="PANTHER" id="PTHR43818:SF11">
    <property type="entry name" value="BCDNA.GH03377"/>
    <property type="match status" value="1"/>
</dbReference>
<dbReference type="InterPro" id="IPR000683">
    <property type="entry name" value="Gfo/Idh/MocA-like_OxRdtase_N"/>
</dbReference>
<feature type="domain" description="Gfo/Idh/MocA-like oxidoreductase N-terminal" evidence="2">
    <location>
        <begin position="7"/>
        <end position="127"/>
    </location>
</feature>
<name>A0A2V1HKR3_9MICO</name>
<dbReference type="RefSeq" id="WP_116757823.1">
    <property type="nucleotide sequence ID" value="NZ_JBHUEX010000002.1"/>
</dbReference>
<dbReference type="InterPro" id="IPR036291">
    <property type="entry name" value="NAD(P)-bd_dom_sf"/>
</dbReference>